<dbReference type="Gene3D" id="2.40.10.10">
    <property type="entry name" value="Trypsin-like serine proteases"/>
    <property type="match status" value="1"/>
</dbReference>
<keyword evidence="8" id="KW-1015">Disulfide bond</keyword>
<dbReference type="PROSITE" id="PS50240">
    <property type="entry name" value="TRYPSIN_DOM"/>
    <property type="match status" value="1"/>
</dbReference>
<dbReference type="InterPro" id="IPR001254">
    <property type="entry name" value="Trypsin_dom"/>
</dbReference>
<sequence length="269" mass="29780">MAKLFSLIFLIGLVVFTTVHPFNLDYFASTRIVGGTEIEIEEAPWQVSLQRCSSSDVTECRHICGGSIINEKWILSAAHCVLFGLKIRMRIGSKDNLSGGSMVNIKQIVQHENWNQLSIDFDYALFELSEPLNFTDKVKPIALPSKYETLPDGTLCQLSGWGKTYNDNEPNNYLRQLTHPIMNQNKCANDVKKIKTLTSRMICAGPKGDGKSGCFGDSGGPLSCLAKDGTRKIFGIASWVTARCIGPDNRTVYARVQAARQWIKLVSGV</sequence>
<dbReference type="GO" id="GO:0004252">
    <property type="term" value="F:serine-type endopeptidase activity"/>
    <property type="evidence" value="ECO:0007669"/>
    <property type="project" value="UniProtKB-EC"/>
</dbReference>
<dbReference type="GO" id="GO:0005576">
    <property type="term" value="C:extracellular region"/>
    <property type="evidence" value="ECO:0007669"/>
    <property type="project" value="UniProtKB-SubCell"/>
</dbReference>
<dbReference type="MEROPS" id="S01.130"/>
<dbReference type="PRINTS" id="PR00722">
    <property type="entry name" value="CHYMOTRYPSIN"/>
</dbReference>
<dbReference type="InterPro" id="IPR018114">
    <property type="entry name" value="TRYPSIN_HIS"/>
</dbReference>
<dbReference type="PROSITE" id="PS00134">
    <property type="entry name" value="TRYPSIN_HIS"/>
    <property type="match status" value="1"/>
</dbReference>
<evidence type="ECO:0000256" key="9">
    <source>
        <dbReference type="ARBA" id="ARBA00024195"/>
    </source>
</evidence>
<evidence type="ECO:0000256" key="12">
    <source>
        <dbReference type="SAM" id="SignalP"/>
    </source>
</evidence>
<evidence type="ECO:0000313" key="14">
    <source>
        <dbReference type="EMBL" id="AAT66250.1"/>
    </source>
</evidence>
<dbReference type="EC" id="3.4.21.4" evidence="10"/>
<keyword evidence="2" id="KW-0964">Secreted</keyword>
<keyword evidence="3 11" id="KW-0645">Protease</keyword>
<dbReference type="InterPro" id="IPR043504">
    <property type="entry name" value="Peptidase_S1_PA_chymotrypsin"/>
</dbReference>
<dbReference type="FunFam" id="2.40.10.10:FF:000077">
    <property type="entry name" value="Predicted protein"/>
    <property type="match status" value="1"/>
</dbReference>
<evidence type="ECO:0000256" key="8">
    <source>
        <dbReference type="ARBA" id="ARBA00023157"/>
    </source>
</evidence>
<accession>Q5IY39</accession>
<feature type="chain" id="PRO_5004257309" description="trypsin" evidence="12">
    <location>
        <begin position="22"/>
        <end position="269"/>
    </location>
</feature>
<dbReference type="InterPro" id="IPR033116">
    <property type="entry name" value="TRYPSIN_SER"/>
</dbReference>
<dbReference type="GO" id="GO:0006508">
    <property type="term" value="P:proteolysis"/>
    <property type="evidence" value="ECO:0007669"/>
    <property type="project" value="UniProtKB-KW"/>
</dbReference>
<dbReference type="Pfam" id="PF00089">
    <property type="entry name" value="Trypsin"/>
    <property type="match status" value="1"/>
</dbReference>
<dbReference type="CDD" id="cd00190">
    <property type="entry name" value="Tryp_SPc"/>
    <property type="match status" value="1"/>
</dbReference>
<evidence type="ECO:0000256" key="6">
    <source>
        <dbReference type="ARBA" id="ARBA00022825"/>
    </source>
</evidence>
<dbReference type="PANTHER" id="PTHR24252:SF17">
    <property type="entry name" value="SUPPRESSOR OF TUMORIGENICITY 14 PROTEIN HOMOLOG-RELATED"/>
    <property type="match status" value="1"/>
</dbReference>
<dbReference type="EMBL" id="AY596478">
    <property type="protein sequence ID" value="AAT66250.1"/>
    <property type="molecule type" value="mRNA"/>
</dbReference>
<dbReference type="SUPFAM" id="SSF50494">
    <property type="entry name" value="Trypsin-like serine proteases"/>
    <property type="match status" value="1"/>
</dbReference>
<dbReference type="PANTHER" id="PTHR24252">
    <property type="entry name" value="ACROSIN-RELATED"/>
    <property type="match status" value="1"/>
</dbReference>
<dbReference type="InterPro" id="IPR009003">
    <property type="entry name" value="Peptidase_S1_PA"/>
</dbReference>
<proteinExistence type="evidence at transcript level"/>
<comment type="similarity">
    <text evidence="9">Belongs to the peptidase S1 family. CLIP subfamily.</text>
</comment>
<keyword evidence="7" id="KW-0865">Zymogen</keyword>
<evidence type="ECO:0000256" key="10">
    <source>
        <dbReference type="ARBA" id="ARBA00038868"/>
    </source>
</evidence>
<evidence type="ECO:0000256" key="7">
    <source>
        <dbReference type="ARBA" id="ARBA00023145"/>
    </source>
</evidence>
<evidence type="ECO:0000256" key="3">
    <source>
        <dbReference type="ARBA" id="ARBA00022670"/>
    </source>
</evidence>
<name>Q5IY39_MAYDE</name>
<keyword evidence="6 11" id="KW-0720">Serine protease</keyword>
<feature type="domain" description="Peptidase S1" evidence="13">
    <location>
        <begin position="32"/>
        <end position="268"/>
    </location>
</feature>
<evidence type="ECO:0000256" key="1">
    <source>
        <dbReference type="ARBA" id="ARBA00004613"/>
    </source>
</evidence>
<comment type="subcellular location">
    <subcellularLocation>
        <location evidence="1">Secreted</location>
    </subcellularLocation>
</comment>
<protein>
    <recommendedName>
        <fullName evidence="10">trypsin</fullName>
        <ecNumber evidence="10">3.4.21.4</ecNumber>
    </recommendedName>
</protein>
<keyword evidence="4 12" id="KW-0732">Signal</keyword>
<dbReference type="PROSITE" id="PS00135">
    <property type="entry name" value="TRYPSIN_SER"/>
    <property type="match status" value="1"/>
</dbReference>
<evidence type="ECO:0000259" key="13">
    <source>
        <dbReference type="PROSITE" id="PS50240"/>
    </source>
</evidence>
<feature type="signal peptide" evidence="12">
    <location>
        <begin position="1"/>
        <end position="21"/>
    </location>
</feature>
<evidence type="ECO:0000256" key="4">
    <source>
        <dbReference type="ARBA" id="ARBA00022729"/>
    </source>
</evidence>
<dbReference type="InterPro" id="IPR001314">
    <property type="entry name" value="Peptidase_S1A"/>
</dbReference>
<evidence type="ECO:0000256" key="5">
    <source>
        <dbReference type="ARBA" id="ARBA00022801"/>
    </source>
</evidence>
<reference evidence="14" key="1">
    <citation type="journal article" date="2005" name="Insect Biochem. Mol. Biol.">
        <title>Cloning and characterization of chymotrypsin- and trypsin-like cDNAs from the gut of the Hessian fly [Mayetiola destructor (Say)].</title>
        <authorList>
            <person name="Zhu Y.C."/>
            <person name="Liu X."/>
            <person name="Maddur A.A."/>
            <person name="Oppert B."/>
            <person name="Chen M.S."/>
        </authorList>
    </citation>
    <scope>NUCLEOTIDE SEQUENCE</scope>
</reference>
<organism evidence="14">
    <name type="scientific">Mayetiola destructor</name>
    <name type="common">Hessian fly</name>
    <dbReference type="NCBI Taxonomy" id="39758"/>
    <lineage>
        <taxon>Eukaryota</taxon>
        <taxon>Metazoa</taxon>
        <taxon>Ecdysozoa</taxon>
        <taxon>Arthropoda</taxon>
        <taxon>Hexapoda</taxon>
        <taxon>Insecta</taxon>
        <taxon>Pterygota</taxon>
        <taxon>Neoptera</taxon>
        <taxon>Endopterygota</taxon>
        <taxon>Diptera</taxon>
        <taxon>Nematocera</taxon>
        <taxon>Sciaroidea</taxon>
        <taxon>Cecidomyiidae</taxon>
        <taxon>Mayetiola</taxon>
    </lineage>
</organism>
<evidence type="ECO:0000256" key="2">
    <source>
        <dbReference type="ARBA" id="ARBA00022525"/>
    </source>
</evidence>
<keyword evidence="5 11" id="KW-0378">Hydrolase</keyword>
<evidence type="ECO:0000256" key="11">
    <source>
        <dbReference type="RuleBase" id="RU363034"/>
    </source>
</evidence>
<dbReference type="SMART" id="SM00020">
    <property type="entry name" value="Tryp_SPc"/>
    <property type="match status" value="1"/>
</dbReference>
<dbReference type="AlphaFoldDB" id="Q5IY39"/>